<name>A0A2W7NLI3_9RHOB</name>
<dbReference type="Proteomes" id="UP000248916">
    <property type="component" value="Unassembled WGS sequence"/>
</dbReference>
<evidence type="ECO:0000256" key="8">
    <source>
        <dbReference type="ARBA" id="ARBA00031423"/>
    </source>
</evidence>
<keyword evidence="7 10" id="KW-0119">Carbohydrate metabolism</keyword>
<dbReference type="GO" id="GO:0004134">
    <property type="term" value="F:4-alpha-glucanotransferase activity"/>
    <property type="evidence" value="ECO:0007669"/>
    <property type="project" value="UniProtKB-EC"/>
</dbReference>
<keyword evidence="5 10" id="KW-0328">Glycosyltransferase</keyword>
<organism evidence="11 12">
    <name type="scientific">Palleronia aestuarii</name>
    <dbReference type="NCBI Taxonomy" id="568105"/>
    <lineage>
        <taxon>Bacteria</taxon>
        <taxon>Pseudomonadati</taxon>
        <taxon>Pseudomonadota</taxon>
        <taxon>Alphaproteobacteria</taxon>
        <taxon>Rhodobacterales</taxon>
        <taxon>Roseobacteraceae</taxon>
        <taxon>Palleronia</taxon>
    </lineage>
</organism>
<protein>
    <recommendedName>
        <fullName evidence="4 10">4-alpha-glucanotransferase</fullName>
        <ecNumber evidence="3 10">2.4.1.25</ecNumber>
    </recommendedName>
    <alternativeName>
        <fullName evidence="8 10">Amylomaltase</fullName>
    </alternativeName>
    <alternativeName>
        <fullName evidence="9 10">Disproportionating enzyme</fullName>
    </alternativeName>
</protein>
<keyword evidence="6 10" id="KW-0808">Transferase</keyword>
<dbReference type="NCBIfam" id="TIGR00217">
    <property type="entry name" value="malQ"/>
    <property type="match status" value="1"/>
</dbReference>
<proteinExistence type="inferred from homology"/>
<dbReference type="InterPro" id="IPR017853">
    <property type="entry name" value="GH"/>
</dbReference>
<dbReference type="RefSeq" id="WP_111536442.1">
    <property type="nucleotide sequence ID" value="NZ_QKZL01000004.1"/>
</dbReference>
<dbReference type="PANTHER" id="PTHR32438:SF5">
    <property type="entry name" value="4-ALPHA-GLUCANOTRANSFERASE DPE1, CHLOROPLASTIC_AMYLOPLASTIC"/>
    <property type="match status" value="1"/>
</dbReference>
<accession>A0A2W7NLI3</accession>
<comment type="caution">
    <text evidence="11">The sequence shown here is derived from an EMBL/GenBank/DDBJ whole genome shotgun (WGS) entry which is preliminary data.</text>
</comment>
<gene>
    <name evidence="11" type="ORF">LX81_01259</name>
</gene>
<dbReference type="InterPro" id="IPR003385">
    <property type="entry name" value="Glyco_hydro_77"/>
</dbReference>
<evidence type="ECO:0000256" key="6">
    <source>
        <dbReference type="ARBA" id="ARBA00022679"/>
    </source>
</evidence>
<evidence type="ECO:0000256" key="2">
    <source>
        <dbReference type="ARBA" id="ARBA00005684"/>
    </source>
</evidence>
<dbReference type="Gene3D" id="3.20.20.80">
    <property type="entry name" value="Glycosidases"/>
    <property type="match status" value="1"/>
</dbReference>
<comment type="catalytic activity">
    <reaction evidence="1 10">
        <text>Transfers a segment of a (1-&gt;4)-alpha-D-glucan to a new position in an acceptor, which may be glucose or a (1-&gt;4)-alpha-D-glucan.</text>
        <dbReference type="EC" id="2.4.1.25"/>
    </reaction>
</comment>
<dbReference type="SUPFAM" id="SSF51445">
    <property type="entry name" value="(Trans)glycosidases"/>
    <property type="match status" value="1"/>
</dbReference>
<evidence type="ECO:0000256" key="3">
    <source>
        <dbReference type="ARBA" id="ARBA00012560"/>
    </source>
</evidence>
<evidence type="ECO:0000256" key="10">
    <source>
        <dbReference type="RuleBase" id="RU361207"/>
    </source>
</evidence>
<dbReference type="AlphaFoldDB" id="A0A2W7NLI3"/>
<evidence type="ECO:0000256" key="7">
    <source>
        <dbReference type="ARBA" id="ARBA00023277"/>
    </source>
</evidence>
<dbReference type="Pfam" id="PF02446">
    <property type="entry name" value="Glyco_hydro_77"/>
    <property type="match status" value="1"/>
</dbReference>
<evidence type="ECO:0000256" key="9">
    <source>
        <dbReference type="ARBA" id="ARBA00031501"/>
    </source>
</evidence>
<dbReference type="GO" id="GO:0005975">
    <property type="term" value="P:carbohydrate metabolic process"/>
    <property type="evidence" value="ECO:0007669"/>
    <property type="project" value="InterPro"/>
</dbReference>
<dbReference type="OrthoDB" id="9763489at2"/>
<comment type="similarity">
    <text evidence="2 10">Belongs to the disproportionating enzyme family.</text>
</comment>
<evidence type="ECO:0000313" key="12">
    <source>
        <dbReference type="Proteomes" id="UP000248916"/>
    </source>
</evidence>
<dbReference type="PANTHER" id="PTHR32438">
    <property type="entry name" value="4-ALPHA-GLUCANOTRANSFERASE DPE1, CHLOROPLASTIC/AMYLOPLASTIC"/>
    <property type="match status" value="1"/>
</dbReference>
<evidence type="ECO:0000256" key="1">
    <source>
        <dbReference type="ARBA" id="ARBA00000439"/>
    </source>
</evidence>
<dbReference type="EMBL" id="QKZL01000004">
    <property type="protein sequence ID" value="PZX17534.1"/>
    <property type="molecule type" value="Genomic_DNA"/>
</dbReference>
<evidence type="ECO:0000256" key="5">
    <source>
        <dbReference type="ARBA" id="ARBA00022676"/>
    </source>
</evidence>
<reference evidence="11 12" key="1">
    <citation type="submission" date="2018-06" db="EMBL/GenBank/DDBJ databases">
        <title>Genomic Encyclopedia of Archaeal and Bacterial Type Strains, Phase II (KMG-II): from individual species to whole genera.</title>
        <authorList>
            <person name="Goeker M."/>
        </authorList>
    </citation>
    <scope>NUCLEOTIDE SEQUENCE [LARGE SCALE GENOMIC DNA]</scope>
    <source>
        <strain evidence="11 12">DSM 22009</strain>
    </source>
</reference>
<dbReference type="EC" id="2.4.1.25" evidence="3 10"/>
<keyword evidence="12" id="KW-1185">Reference proteome</keyword>
<evidence type="ECO:0000256" key="4">
    <source>
        <dbReference type="ARBA" id="ARBA00020295"/>
    </source>
</evidence>
<sequence>MIDPRDDLAGRLGIVPEYRDATGTVHEISALTRDALLEAMGVPTGPVGAARHLEMLKERDAGRPIPDYTIVDVGSFDRIESIGEREWEILLEDGSTRRGSGGELGELPLGVHEIRCEGATGWILCAPARLPEPPRCWGVTLPLYGIGRDGAIGTYADLAEAVGSLGRAGAAFVGVNPIHAGFPADPNAISPYSPSHRGRLSTIYIAAEEAGDGDDAALIDYGTAIPIRMKALEAEWRRASSDDARDWRRDGDADLQRFCLHQALSERFGSYWPAWPEEYRSPDTEASKTFAEENAERLDFHAWLQRRADRQLAEVEQAAKEAGMTYGLYLDLAVGTHPAGAETWGDAELFARDVSLGAPPDAFSSDGQSWGLAPLRPDTLIAEGFRPLSAILRRQLAHAKILRIDHILGFDRAFWVPVQDGIPGAYVRMPRDALLAVARIEAARAGAVIVGEDLGNIPDGLQQALRDAGILGCRVVQFEQHWEHYRPSFRDPEHYTTEALTSFSTHDLPTWLGWREGRDIDWRRDLGSMDVETHRQSMEKRREEVETLDRMLQNAGVDAMHRFVGSTTSRLVALQIEDILGKVEQPNLPGTVDDHPNWRRRVGEDAGTLGRLDAVKRTAQIMSEVDR</sequence>
<evidence type="ECO:0000313" key="11">
    <source>
        <dbReference type="EMBL" id="PZX17534.1"/>
    </source>
</evidence>